<protein>
    <submittedName>
        <fullName evidence="3">N-ethylmaleimide reductase</fullName>
    </submittedName>
</protein>
<dbReference type="InterPro" id="IPR001155">
    <property type="entry name" value="OxRdtase_FMN_N"/>
</dbReference>
<keyword evidence="4" id="KW-1185">Reference proteome</keyword>
<evidence type="ECO:0000313" key="4">
    <source>
        <dbReference type="Proteomes" id="UP001172102"/>
    </source>
</evidence>
<sequence>MSQTRLFQPLKVGTSALKQRIGMSPLTRYRATDDHVPTPLMVEYYTQRASAPGTLIVTEATFMSAAAGGYNNVPGIYNRAQIDGWRKITDAVHAKGSFIYVQLWHLGRTAEEEVATREGFKVKAPSAIQLDAKHPVPEALTVDEIKQIVQDYATAAKNAVEAGFDGVELHGANGYLIDQFLQDVTNERTDEYGGSIENRSRLAVEVIDSIVEAIGAEKTGIRLSPWSVFQGMRMESSKAIAQFTDVIKKINRHKLAYIHLIRADKPADRATATDGTDLLDWAVELIDSPILIANGLEPDTAKALVDDVYPNKEVVAIFGRHFIATPDLVFRISEGIKLNQIDYTTIYAAKSPKGYTDYPFSKEFESKFGAQASLN</sequence>
<dbReference type="PANTHER" id="PTHR22893:SF91">
    <property type="entry name" value="NADPH DEHYDROGENASE 2-RELATED"/>
    <property type="match status" value="1"/>
</dbReference>
<dbReference type="Proteomes" id="UP001172102">
    <property type="component" value="Unassembled WGS sequence"/>
</dbReference>
<dbReference type="FunFam" id="3.20.20.70:FF:000138">
    <property type="entry name" value="NADPH dehydrogenase 1"/>
    <property type="match status" value="1"/>
</dbReference>
<dbReference type="Pfam" id="PF00724">
    <property type="entry name" value="Oxidored_FMN"/>
    <property type="match status" value="1"/>
</dbReference>
<comment type="caution">
    <text evidence="3">The sequence shown here is derived from an EMBL/GenBank/DDBJ whole genome shotgun (WGS) entry which is preliminary data.</text>
</comment>
<dbReference type="InterPro" id="IPR013785">
    <property type="entry name" value="Aldolase_TIM"/>
</dbReference>
<reference evidence="3" key="1">
    <citation type="submission" date="2023-06" db="EMBL/GenBank/DDBJ databases">
        <title>Genome-scale phylogeny and comparative genomics of the fungal order Sordariales.</title>
        <authorList>
            <consortium name="Lawrence Berkeley National Laboratory"/>
            <person name="Hensen N."/>
            <person name="Bonometti L."/>
            <person name="Westerberg I."/>
            <person name="Brannstrom I.O."/>
            <person name="Guillou S."/>
            <person name="Cros-Aarteil S."/>
            <person name="Calhoun S."/>
            <person name="Haridas S."/>
            <person name="Kuo A."/>
            <person name="Mondo S."/>
            <person name="Pangilinan J."/>
            <person name="Riley R."/>
            <person name="Labutti K."/>
            <person name="Andreopoulos B."/>
            <person name="Lipzen A."/>
            <person name="Chen C."/>
            <person name="Yanf M."/>
            <person name="Daum C."/>
            <person name="Ng V."/>
            <person name="Clum A."/>
            <person name="Steindorff A."/>
            <person name="Ohm R."/>
            <person name="Martin F."/>
            <person name="Silar P."/>
            <person name="Natvig D."/>
            <person name="Lalanne C."/>
            <person name="Gautier V."/>
            <person name="Ament-Velasquez S.L."/>
            <person name="Kruys A."/>
            <person name="Hutchinson M.I."/>
            <person name="Powell A.J."/>
            <person name="Barry K."/>
            <person name="Miller A.N."/>
            <person name="Grigoriev I.V."/>
            <person name="Debuchy R."/>
            <person name="Gladieux P."/>
            <person name="Thoren M.H."/>
            <person name="Johannesson H."/>
        </authorList>
    </citation>
    <scope>NUCLEOTIDE SEQUENCE</scope>
    <source>
        <strain evidence="3">SMH4607-1</strain>
    </source>
</reference>
<accession>A0AA40AG65</accession>
<evidence type="ECO:0000313" key="3">
    <source>
        <dbReference type="EMBL" id="KAK0715247.1"/>
    </source>
</evidence>
<dbReference type="SUPFAM" id="SSF51395">
    <property type="entry name" value="FMN-linked oxidoreductases"/>
    <property type="match status" value="1"/>
</dbReference>
<dbReference type="InterPro" id="IPR045247">
    <property type="entry name" value="Oye-like"/>
</dbReference>
<organism evidence="3 4">
    <name type="scientific">Lasiosphaeris hirsuta</name>
    <dbReference type="NCBI Taxonomy" id="260670"/>
    <lineage>
        <taxon>Eukaryota</taxon>
        <taxon>Fungi</taxon>
        <taxon>Dikarya</taxon>
        <taxon>Ascomycota</taxon>
        <taxon>Pezizomycotina</taxon>
        <taxon>Sordariomycetes</taxon>
        <taxon>Sordariomycetidae</taxon>
        <taxon>Sordariales</taxon>
        <taxon>Lasiosphaeriaceae</taxon>
        <taxon>Lasiosphaeris</taxon>
    </lineage>
</organism>
<dbReference type="GO" id="GO:0010181">
    <property type="term" value="F:FMN binding"/>
    <property type="evidence" value="ECO:0007669"/>
    <property type="project" value="InterPro"/>
</dbReference>
<dbReference type="Gene3D" id="3.20.20.70">
    <property type="entry name" value="Aldolase class I"/>
    <property type="match status" value="1"/>
</dbReference>
<dbReference type="PANTHER" id="PTHR22893">
    <property type="entry name" value="NADH OXIDOREDUCTASE-RELATED"/>
    <property type="match status" value="1"/>
</dbReference>
<dbReference type="EMBL" id="JAUKUA010000004">
    <property type="protein sequence ID" value="KAK0715247.1"/>
    <property type="molecule type" value="Genomic_DNA"/>
</dbReference>
<proteinExistence type="predicted"/>
<gene>
    <name evidence="3" type="ORF">B0H67DRAFT_634679</name>
</gene>
<dbReference type="CDD" id="cd02933">
    <property type="entry name" value="OYE_like_FMN"/>
    <property type="match status" value="1"/>
</dbReference>
<feature type="domain" description="NADH:flavin oxidoreductase/NADH oxidase N-terminal" evidence="2">
    <location>
        <begin position="6"/>
        <end position="339"/>
    </location>
</feature>
<evidence type="ECO:0000259" key="2">
    <source>
        <dbReference type="Pfam" id="PF00724"/>
    </source>
</evidence>
<name>A0AA40AG65_9PEZI</name>
<dbReference type="GO" id="GO:0003959">
    <property type="term" value="F:NADPH dehydrogenase activity"/>
    <property type="evidence" value="ECO:0007669"/>
    <property type="project" value="TreeGrafter"/>
</dbReference>
<keyword evidence="1" id="KW-0285">Flavoprotein</keyword>
<dbReference type="AlphaFoldDB" id="A0AA40AG65"/>
<evidence type="ECO:0000256" key="1">
    <source>
        <dbReference type="ARBA" id="ARBA00022630"/>
    </source>
</evidence>